<evidence type="ECO:0000256" key="1">
    <source>
        <dbReference type="ARBA" id="ARBA00010393"/>
    </source>
</evidence>
<reference evidence="6 7" key="1">
    <citation type="submission" date="2018-06" db="EMBL/GenBank/DDBJ databases">
        <authorList>
            <consortium name="Pathogen Informatics"/>
            <person name="Doyle S."/>
        </authorList>
    </citation>
    <scope>NUCLEOTIDE SEQUENCE [LARGE SCALE GENOMIC DNA]</scope>
    <source>
        <strain evidence="6 7">NCTC12272</strain>
    </source>
</reference>
<dbReference type="InterPro" id="IPR051451">
    <property type="entry name" value="PhoH2-like"/>
</dbReference>
<evidence type="ECO:0000256" key="2">
    <source>
        <dbReference type="ARBA" id="ARBA00022741"/>
    </source>
</evidence>
<dbReference type="PANTHER" id="PTHR30473:SF2">
    <property type="entry name" value="PIN DOMAIN-CONTAINING PROTEIN"/>
    <property type="match status" value="1"/>
</dbReference>
<dbReference type="InterPro" id="IPR027417">
    <property type="entry name" value="P-loop_NTPase"/>
</dbReference>
<keyword evidence="2" id="KW-0547">Nucleotide-binding</keyword>
<dbReference type="Pfam" id="PF02562">
    <property type="entry name" value="PhoH"/>
    <property type="match status" value="1"/>
</dbReference>
<dbReference type="InterPro" id="IPR003714">
    <property type="entry name" value="PhoH"/>
</dbReference>
<dbReference type="SUPFAM" id="SSF52540">
    <property type="entry name" value="P-loop containing nucleoside triphosphate hydrolases"/>
    <property type="match status" value="1"/>
</dbReference>
<evidence type="ECO:0000313" key="7">
    <source>
        <dbReference type="Proteomes" id="UP000249566"/>
    </source>
</evidence>
<dbReference type="InterPro" id="IPR002716">
    <property type="entry name" value="PIN_dom"/>
</dbReference>
<name>A0AAX2J0G1_LEGPN</name>
<dbReference type="SMART" id="SM00670">
    <property type="entry name" value="PINc"/>
    <property type="match status" value="1"/>
</dbReference>
<dbReference type="PANTHER" id="PTHR30473">
    <property type="entry name" value="PROTEIN PHOH"/>
    <property type="match status" value="1"/>
</dbReference>
<comment type="similarity">
    <text evidence="1">Belongs to the PhoH family.</text>
</comment>
<dbReference type="RefSeq" id="WP_027222965.1">
    <property type="nucleotide sequence ID" value="NZ_CAAAIJ010000002.1"/>
</dbReference>
<organism evidence="6 7">
    <name type="scientific">Legionella pneumophila subsp. pascullei</name>
    <dbReference type="NCBI Taxonomy" id="91890"/>
    <lineage>
        <taxon>Bacteria</taxon>
        <taxon>Pseudomonadati</taxon>
        <taxon>Pseudomonadota</taxon>
        <taxon>Gammaproteobacteria</taxon>
        <taxon>Legionellales</taxon>
        <taxon>Legionellaceae</taxon>
        <taxon>Legionella</taxon>
    </lineage>
</organism>
<dbReference type="Pfam" id="PF13638">
    <property type="entry name" value="PIN_4"/>
    <property type="match status" value="1"/>
</dbReference>
<dbReference type="InterPro" id="IPR029060">
    <property type="entry name" value="PIN-like_dom_sf"/>
</dbReference>
<gene>
    <name evidence="6" type="primary">phoH</name>
    <name evidence="6" type="ORF">NCTC12272_02948</name>
</gene>
<dbReference type="FunFam" id="3.40.50.300:FF:000013">
    <property type="entry name" value="PhoH family ATPase"/>
    <property type="match status" value="1"/>
</dbReference>
<evidence type="ECO:0000259" key="5">
    <source>
        <dbReference type="SMART" id="SM00670"/>
    </source>
</evidence>
<feature type="domain" description="PIN" evidence="5">
    <location>
        <begin position="9"/>
        <end position="149"/>
    </location>
</feature>
<keyword evidence="3" id="KW-0067">ATP-binding</keyword>
<dbReference type="SUPFAM" id="SSF88723">
    <property type="entry name" value="PIN domain-like"/>
    <property type="match status" value="1"/>
</dbReference>
<evidence type="ECO:0000313" key="6">
    <source>
        <dbReference type="EMBL" id="SQG91723.1"/>
    </source>
</evidence>
<sequence length="468" mass="52671">MDNTNTGLKLFVLDTNILMHDPTAIYHFDEHDIYLPMVVLEELDSHKTGTSELARNVRQTNRMLVELMSNATHEQIVSGLPIPSYINSSNKKCSGRLFFQTDEFDQVVPSTLPGHKVDNTILATALGLQKKYYGKRQVIIISKDINLRIKAGILGIHAEDYYNDQVLDDVNLLHRGLHILDNNFWDSHAKDMGSWQESGKTFYKVSGPLVSQWNPNDCLSTEDDQFQALVKKIDGPNAIVQLIRDYTQPKHSVWGITARNREQNFSLNLLLDPDIDFVSLQGSAGTGKTLLTIAAGLTQVMDQNRYNEILMTRVTIPVGEDIGFLPGTEEEKMTPWMGALMDNLEVLHSSQVGGSFGRGATQDLLQNKIKIRSLNFMRGRTFLNRYIIIDEAQNLTSKQIKTLVTRAGPGSKIICLGDIKQIDTPYLTETTSGLTFAVDRFKSWEHSAHMTLTRGERSRLAFYAAEHL</sequence>
<proteinExistence type="inferred from homology"/>
<accession>A0AAX2J0G1</accession>
<evidence type="ECO:0000256" key="3">
    <source>
        <dbReference type="ARBA" id="ARBA00022840"/>
    </source>
</evidence>
<dbReference type="EMBL" id="LS483412">
    <property type="protein sequence ID" value="SQG91723.1"/>
    <property type="molecule type" value="Genomic_DNA"/>
</dbReference>
<dbReference type="GO" id="GO:0005524">
    <property type="term" value="F:ATP binding"/>
    <property type="evidence" value="ECO:0007669"/>
    <property type="project" value="UniProtKB-KW"/>
</dbReference>
<dbReference type="Gene3D" id="3.40.50.300">
    <property type="entry name" value="P-loop containing nucleotide triphosphate hydrolases"/>
    <property type="match status" value="1"/>
</dbReference>
<dbReference type="AlphaFoldDB" id="A0AAX2J0G1"/>
<dbReference type="GO" id="GO:0005829">
    <property type="term" value="C:cytosol"/>
    <property type="evidence" value="ECO:0007669"/>
    <property type="project" value="TreeGrafter"/>
</dbReference>
<dbReference type="Gene3D" id="3.40.50.1010">
    <property type="entry name" value="5'-nuclease"/>
    <property type="match status" value="1"/>
</dbReference>
<evidence type="ECO:0000256" key="4">
    <source>
        <dbReference type="ARBA" id="ARBA00046345"/>
    </source>
</evidence>
<dbReference type="Proteomes" id="UP000249566">
    <property type="component" value="Chromosome 1"/>
</dbReference>
<protein>
    <submittedName>
        <fullName evidence="6">ATPase</fullName>
    </submittedName>
</protein>
<comment type="similarity">
    <text evidence="4">In the N-terminal section; belongs to the PINc/VapC protein family.</text>
</comment>
<dbReference type="CDD" id="cd09883">
    <property type="entry name" value="PIN_VapC_PhoHL-ATPase"/>
    <property type="match status" value="1"/>
</dbReference>